<sequence>MGLFTFIKEAGEKLFGGKDAHAASPTAPTPAELNAQAGKAIGNYIAAQNLGVSDVQVTFDGAEGKVTVAGVAPTQAVKEKVTLCCGNVASVTSVDNQMSVTNPEPEAQYHDVVRGDTLSAIAKKFYGDANKYPVIFEANKPMLSHPDKIYPGQKLRIPALAR</sequence>
<dbReference type="Pfam" id="PF01476">
    <property type="entry name" value="LysM"/>
    <property type="match status" value="1"/>
</dbReference>
<dbReference type="NCBIfam" id="NF008399">
    <property type="entry name" value="PRK11198.1"/>
    <property type="match status" value="1"/>
</dbReference>
<organism evidence="3 4">
    <name type="scientific">Diaphorobacter limosus</name>
    <dbReference type="NCBI Taxonomy" id="3036128"/>
    <lineage>
        <taxon>Bacteria</taxon>
        <taxon>Pseudomonadati</taxon>
        <taxon>Pseudomonadota</taxon>
        <taxon>Betaproteobacteria</taxon>
        <taxon>Burkholderiales</taxon>
        <taxon>Comamonadaceae</taxon>
        <taxon>Diaphorobacter</taxon>
    </lineage>
</organism>
<evidence type="ECO:0000259" key="1">
    <source>
        <dbReference type="PROSITE" id="PS50914"/>
    </source>
</evidence>
<gene>
    <name evidence="3" type="primary">lysM</name>
    <name evidence="3" type="ORF">P4826_15685</name>
</gene>
<evidence type="ECO:0000259" key="2">
    <source>
        <dbReference type="PROSITE" id="PS51782"/>
    </source>
</evidence>
<dbReference type="PROSITE" id="PS50914">
    <property type="entry name" value="BON"/>
    <property type="match status" value="1"/>
</dbReference>
<dbReference type="Pfam" id="PF04972">
    <property type="entry name" value="BON"/>
    <property type="match status" value="1"/>
</dbReference>
<dbReference type="InterPro" id="IPR007055">
    <property type="entry name" value="BON_dom"/>
</dbReference>
<dbReference type="Proteomes" id="UP001303211">
    <property type="component" value="Chromosome"/>
</dbReference>
<evidence type="ECO:0000313" key="4">
    <source>
        <dbReference type="Proteomes" id="UP001303211"/>
    </source>
</evidence>
<dbReference type="InterPro" id="IPR018392">
    <property type="entry name" value="LysM"/>
</dbReference>
<dbReference type="PROSITE" id="PS51782">
    <property type="entry name" value="LYSM"/>
    <property type="match status" value="1"/>
</dbReference>
<dbReference type="InterPro" id="IPR036779">
    <property type="entry name" value="LysM_dom_sf"/>
</dbReference>
<dbReference type="InterPro" id="IPR052196">
    <property type="entry name" value="Bact_Kbp"/>
</dbReference>
<protein>
    <submittedName>
        <fullName evidence="3">Peptidoglycan-binding protein LysM</fullName>
    </submittedName>
</protein>
<dbReference type="PANTHER" id="PTHR34700:SF8">
    <property type="entry name" value="POTASSIUM BINDING PROTEIN KBP"/>
    <property type="match status" value="1"/>
</dbReference>
<dbReference type="Gene3D" id="3.10.350.10">
    <property type="entry name" value="LysM domain"/>
    <property type="match status" value="1"/>
</dbReference>
<dbReference type="CDD" id="cd00118">
    <property type="entry name" value="LysM"/>
    <property type="match status" value="1"/>
</dbReference>
<proteinExistence type="predicted"/>
<name>A0ABZ0J3X4_9BURK</name>
<dbReference type="EMBL" id="CP136921">
    <property type="protein sequence ID" value="WOO31822.1"/>
    <property type="molecule type" value="Genomic_DNA"/>
</dbReference>
<dbReference type="SUPFAM" id="SSF54106">
    <property type="entry name" value="LysM domain"/>
    <property type="match status" value="1"/>
</dbReference>
<accession>A0ABZ0J3X4</accession>
<dbReference type="SMART" id="SM00257">
    <property type="entry name" value="LysM"/>
    <property type="match status" value="1"/>
</dbReference>
<feature type="domain" description="BON" evidence="1">
    <location>
        <begin position="32"/>
        <end position="102"/>
    </location>
</feature>
<keyword evidence="4" id="KW-1185">Reference proteome</keyword>
<dbReference type="RefSeq" id="WP_317701291.1">
    <property type="nucleotide sequence ID" value="NZ_CP136921.1"/>
</dbReference>
<dbReference type="PANTHER" id="PTHR34700">
    <property type="entry name" value="POTASSIUM BINDING PROTEIN KBP"/>
    <property type="match status" value="1"/>
</dbReference>
<reference evidence="3 4" key="1">
    <citation type="submission" date="2023-03" db="EMBL/GenBank/DDBJ databases">
        <title>Diaphorobacter basophil sp. nov., isolated from a sewage-treatment plant.</title>
        <authorList>
            <person name="Yang K."/>
        </authorList>
    </citation>
    <scope>NUCLEOTIDE SEQUENCE [LARGE SCALE GENOMIC DNA]</scope>
    <source>
        <strain evidence="3 4">Y-1</strain>
    </source>
</reference>
<feature type="domain" description="LysM" evidence="2">
    <location>
        <begin position="108"/>
        <end position="157"/>
    </location>
</feature>
<evidence type="ECO:0000313" key="3">
    <source>
        <dbReference type="EMBL" id="WOO31822.1"/>
    </source>
</evidence>